<name>A0A8J2SND1_9STRA</name>
<evidence type="ECO:0000313" key="2">
    <source>
        <dbReference type="Proteomes" id="UP000789595"/>
    </source>
</evidence>
<feature type="non-terminal residue" evidence="1">
    <location>
        <position position="1"/>
    </location>
</feature>
<keyword evidence="2" id="KW-1185">Reference proteome</keyword>
<protein>
    <submittedName>
        <fullName evidence="1">Uncharacterized protein</fullName>
    </submittedName>
</protein>
<accession>A0A8J2SND1</accession>
<sequence length="206" mass="22107">FRLFIRPPEPLDGHAGHLGELDADRVVAVVVDVVHLPDARRDERLEAVHAGVVRDVGAAAAERDAHARGVRDGVLLGVHRGLLVAVRHDGLVRRALEEAVVAHAEHAPVAHDDAADVQALAGRARGREQRHAAEVLVPRHALVAGRLLRQRLDAAEEAGGPRRLGGDARALGRRRLRPGHLGGSRCHRRAALLGRHCCTNTLQGAL</sequence>
<dbReference type="EMBL" id="CAKKNE010000005">
    <property type="protein sequence ID" value="CAH0376423.1"/>
    <property type="molecule type" value="Genomic_DNA"/>
</dbReference>
<gene>
    <name evidence="1" type="ORF">PECAL_5P10070</name>
</gene>
<dbReference type="Proteomes" id="UP000789595">
    <property type="component" value="Unassembled WGS sequence"/>
</dbReference>
<proteinExistence type="predicted"/>
<comment type="caution">
    <text evidence="1">The sequence shown here is derived from an EMBL/GenBank/DDBJ whole genome shotgun (WGS) entry which is preliminary data.</text>
</comment>
<organism evidence="1 2">
    <name type="scientific">Pelagomonas calceolata</name>
    <dbReference type="NCBI Taxonomy" id="35677"/>
    <lineage>
        <taxon>Eukaryota</taxon>
        <taxon>Sar</taxon>
        <taxon>Stramenopiles</taxon>
        <taxon>Ochrophyta</taxon>
        <taxon>Pelagophyceae</taxon>
        <taxon>Pelagomonadales</taxon>
        <taxon>Pelagomonadaceae</taxon>
        <taxon>Pelagomonas</taxon>
    </lineage>
</organism>
<reference evidence="1" key="1">
    <citation type="submission" date="2021-11" db="EMBL/GenBank/DDBJ databases">
        <authorList>
            <consortium name="Genoscope - CEA"/>
            <person name="William W."/>
        </authorList>
    </citation>
    <scope>NUCLEOTIDE SEQUENCE</scope>
</reference>
<dbReference type="AlphaFoldDB" id="A0A8J2SND1"/>
<evidence type="ECO:0000313" key="1">
    <source>
        <dbReference type="EMBL" id="CAH0376423.1"/>
    </source>
</evidence>